<keyword evidence="3" id="KW-1185">Reference proteome</keyword>
<accession>A0A4P9XFY5</accession>
<reference evidence="3" key="1">
    <citation type="journal article" date="2018" name="Nat. Microbiol.">
        <title>Leveraging single-cell genomics to expand the fungal tree of life.</title>
        <authorList>
            <person name="Ahrendt S.R."/>
            <person name="Quandt C.A."/>
            <person name="Ciobanu D."/>
            <person name="Clum A."/>
            <person name="Salamov A."/>
            <person name="Andreopoulos B."/>
            <person name="Cheng J.F."/>
            <person name="Woyke T."/>
            <person name="Pelin A."/>
            <person name="Henrissat B."/>
            <person name="Reynolds N.K."/>
            <person name="Benny G.L."/>
            <person name="Smith M.E."/>
            <person name="James T.Y."/>
            <person name="Grigoriev I.V."/>
        </authorList>
    </citation>
    <scope>NUCLEOTIDE SEQUENCE [LARGE SCALE GENOMIC DNA]</scope>
    <source>
        <strain evidence="3">RSA 1356</strain>
    </source>
</reference>
<feature type="compositionally biased region" description="Acidic residues" evidence="1">
    <location>
        <begin position="76"/>
        <end position="93"/>
    </location>
</feature>
<organism evidence="2 3">
    <name type="scientific">Thamnocephalis sphaerospora</name>
    <dbReference type="NCBI Taxonomy" id="78915"/>
    <lineage>
        <taxon>Eukaryota</taxon>
        <taxon>Fungi</taxon>
        <taxon>Fungi incertae sedis</taxon>
        <taxon>Zoopagomycota</taxon>
        <taxon>Zoopagomycotina</taxon>
        <taxon>Zoopagomycetes</taxon>
        <taxon>Zoopagales</taxon>
        <taxon>Sigmoideomycetaceae</taxon>
        <taxon>Thamnocephalis</taxon>
    </lineage>
</organism>
<dbReference type="OrthoDB" id="5350396at2759"/>
<gene>
    <name evidence="2" type="ORF">THASP1DRAFT_21042</name>
</gene>
<proteinExistence type="predicted"/>
<name>A0A4P9XFY5_9FUNG</name>
<evidence type="ECO:0000313" key="3">
    <source>
        <dbReference type="Proteomes" id="UP000271241"/>
    </source>
</evidence>
<evidence type="ECO:0000256" key="1">
    <source>
        <dbReference type="SAM" id="MobiDB-lite"/>
    </source>
</evidence>
<feature type="region of interest" description="Disordered" evidence="1">
    <location>
        <begin position="1"/>
        <end position="123"/>
    </location>
</feature>
<dbReference type="STRING" id="78915.A0A4P9XFY5"/>
<protein>
    <submittedName>
        <fullName evidence="2">Uncharacterized protein</fullName>
    </submittedName>
</protein>
<dbReference type="Proteomes" id="UP000271241">
    <property type="component" value="Unassembled WGS sequence"/>
</dbReference>
<feature type="compositionally biased region" description="Polar residues" evidence="1">
    <location>
        <begin position="17"/>
        <end position="41"/>
    </location>
</feature>
<dbReference type="AlphaFoldDB" id="A0A4P9XFY5"/>
<dbReference type="EMBL" id="KZ993674">
    <property type="protein sequence ID" value="RKP04507.1"/>
    <property type="molecule type" value="Genomic_DNA"/>
</dbReference>
<evidence type="ECO:0000313" key="2">
    <source>
        <dbReference type="EMBL" id="RKP04507.1"/>
    </source>
</evidence>
<sequence length="625" mass="68992">MPPQPSSKVKSGDGRSGTAQGKGSITSFFKPIAQTSTLPTVTRSKKSPSSSPAPRSSPPLPALRSTPPAAVKAEIEASDDDDSNGDYSDDSLEDLSNILGRGKNAMRTQQGHRDNPYATPKAKRTAIEFHSSPLAIMPRHKFDMKALAKDARRDDATTASSMRVKAAGDSQMDEVASTTGEAVAEIVKEKSGQDAQKVLRAVKRSEPSHLQPRYCFFREDYTPPEPSPAPKQGKTSPWRLLTQGNSKNIEQHLISGLPLTIARKSGVLPDAVFEWMLDTLCVHPSMVVRREFGTILASCPEQVGRLVTADRLVELFFRLGARDHDAELSTLCVQRLDDEPYEDRDWSCLLSFVCLLGVVAGDLSVAAAESATRTLVRLSLDKFLLCNVELLAEYDYAIKKLAEAIPSSSWDNLCLEICSSINQGVKYESVKINAVLCLPISSKRTHDLRRRLAVSSLFQDDALSRHNAEDTVTLSGIISCLNGESFTITPSTDFSELRANIILLDVAVDDGSVVKFDEREDENKFNEEVDELANKLRDIWRKINDSGMKLARTEAKSVVEWVQQRMSHGVRTRRKAKASVFDMPGQQEDPFLPRQQDYMKKFLERPQKTPPAVDVDEDTIVIAGG</sequence>